<accession>A0A0A9C5C8</accession>
<protein>
    <submittedName>
        <fullName evidence="1">Uncharacterized protein</fullName>
    </submittedName>
</protein>
<reference evidence="1" key="2">
    <citation type="journal article" date="2015" name="Data Brief">
        <title>Shoot transcriptome of the giant reed, Arundo donax.</title>
        <authorList>
            <person name="Barrero R.A."/>
            <person name="Guerrero F.D."/>
            <person name="Moolhuijzen P."/>
            <person name="Goolsby J.A."/>
            <person name="Tidwell J."/>
            <person name="Bellgard S.E."/>
            <person name="Bellgard M.I."/>
        </authorList>
    </citation>
    <scope>NUCLEOTIDE SEQUENCE</scope>
    <source>
        <tissue evidence="1">Shoot tissue taken approximately 20 cm above the soil surface</tissue>
    </source>
</reference>
<reference evidence="1" key="1">
    <citation type="submission" date="2014-09" db="EMBL/GenBank/DDBJ databases">
        <authorList>
            <person name="Magalhaes I.L.F."/>
            <person name="Oliveira U."/>
            <person name="Santos F.R."/>
            <person name="Vidigal T.H.D.A."/>
            <person name="Brescovit A.D."/>
            <person name="Santos A.J."/>
        </authorList>
    </citation>
    <scope>NUCLEOTIDE SEQUENCE</scope>
    <source>
        <tissue evidence="1">Shoot tissue taken approximately 20 cm above the soil surface</tissue>
    </source>
</reference>
<dbReference type="AlphaFoldDB" id="A0A0A9C5C8"/>
<name>A0A0A9C5C8_ARUDO</name>
<dbReference type="EMBL" id="GBRH01228262">
    <property type="protein sequence ID" value="JAD69633.1"/>
    <property type="molecule type" value="Transcribed_RNA"/>
</dbReference>
<proteinExistence type="predicted"/>
<sequence length="24" mass="2902">MMQLDDIVQLYKSTSYVSPYFIFL</sequence>
<organism evidence="1">
    <name type="scientific">Arundo donax</name>
    <name type="common">Giant reed</name>
    <name type="synonym">Donax arundinaceus</name>
    <dbReference type="NCBI Taxonomy" id="35708"/>
    <lineage>
        <taxon>Eukaryota</taxon>
        <taxon>Viridiplantae</taxon>
        <taxon>Streptophyta</taxon>
        <taxon>Embryophyta</taxon>
        <taxon>Tracheophyta</taxon>
        <taxon>Spermatophyta</taxon>
        <taxon>Magnoliopsida</taxon>
        <taxon>Liliopsida</taxon>
        <taxon>Poales</taxon>
        <taxon>Poaceae</taxon>
        <taxon>PACMAD clade</taxon>
        <taxon>Arundinoideae</taxon>
        <taxon>Arundineae</taxon>
        <taxon>Arundo</taxon>
    </lineage>
</organism>
<evidence type="ECO:0000313" key="1">
    <source>
        <dbReference type="EMBL" id="JAD69633.1"/>
    </source>
</evidence>